<dbReference type="EMBL" id="JAVREI010000003">
    <property type="protein sequence ID" value="MDT0275696.1"/>
    <property type="molecule type" value="Genomic_DNA"/>
</dbReference>
<dbReference type="Proteomes" id="UP001183222">
    <property type="component" value="Unassembled WGS sequence"/>
</dbReference>
<gene>
    <name evidence="1" type="ORF">RM425_07240</name>
</gene>
<name>A0ABU2K670_9ACTN</name>
<accession>A0ABU2K670</accession>
<evidence type="ECO:0000313" key="1">
    <source>
        <dbReference type="EMBL" id="MDT0275696.1"/>
    </source>
</evidence>
<proteinExistence type="predicted"/>
<sequence length="194" mass="21343">MQRPPDFWAGHSHLWDEWVRDHGLPELPRTPVAFGDSVPVAYWVGVRTAAVLHLYRSQDEGAPEPHTGTDLRLLAMVGDGWEYRGGLRSWSADELLVPPVPAREVRLDYQVCDWRAPDDDGCKALYGVVGVDAAIAEVEQLGELTRRTVEAPTGLFVVSVVADAPCTVRILDRDGEVLAEIEEPAGVEGVPRRA</sequence>
<keyword evidence="2" id="KW-1185">Reference proteome</keyword>
<protein>
    <submittedName>
        <fullName evidence="1">Uncharacterized protein</fullName>
    </submittedName>
</protein>
<organism evidence="1 2">
    <name type="scientific">Blastococcus goldschmidtiae</name>
    <dbReference type="NCBI Taxonomy" id="3075546"/>
    <lineage>
        <taxon>Bacteria</taxon>
        <taxon>Bacillati</taxon>
        <taxon>Actinomycetota</taxon>
        <taxon>Actinomycetes</taxon>
        <taxon>Geodermatophilales</taxon>
        <taxon>Geodermatophilaceae</taxon>
        <taxon>Blastococcus</taxon>
    </lineage>
</organism>
<reference evidence="2" key="1">
    <citation type="submission" date="2023-07" db="EMBL/GenBank/DDBJ databases">
        <title>30 novel species of actinomycetes from the DSMZ collection.</title>
        <authorList>
            <person name="Nouioui I."/>
        </authorList>
    </citation>
    <scope>NUCLEOTIDE SEQUENCE [LARGE SCALE GENOMIC DNA]</scope>
    <source>
        <strain evidence="2">DSM 46792</strain>
    </source>
</reference>
<dbReference type="RefSeq" id="WP_311344520.1">
    <property type="nucleotide sequence ID" value="NZ_JAVREI010000003.1"/>
</dbReference>
<comment type="caution">
    <text evidence="1">The sequence shown here is derived from an EMBL/GenBank/DDBJ whole genome shotgun (WGS) entry which is preliminary data.</text>
</comment>
<evidence type="ECO:0000313" key="2">
    <source>
        <dbReference type="Proteomes" id="UP001183222"/>
    </source>
</evidence>